<evidence type="ECO:0000313" key="1">
    <source>
        <dbReference type="EMBL" id="GJS99534.1"/>
    </source>
</evidence>
<gene>
    <name evidence="1" type="ORF">Tco_0820704</name>
</gene>
<organism evidence="1 2">
    <name type="scientific">Tanacetum coccineum</name>
    <dbReference type="NCBI Taxonomy" id="301880"/>
    <lineage>
        <taxon>Eukaryota</taxon>
        <taxon>Viridiplantae</taxon>
        <taxon>Streptophyta</taxon>
        <taxon>Embryophyta</taxon>
        <taxon>Tracheophyta</taxon>
        <taxon>Spermatophyta</taxon>
        <taxon>Magnoliopsida</taxon>
        <taxon>eudicotyledons</taxon>
        <taxon>Gunneridae</taxon>
        <taxon>Pentapetalae</taxon>
        <taxon>asterids</taxon>
        <taxon>campanulids</taxon>
        <taxon>Asterales</taxon>
        <taxon>Asteraceae</taxon>
        <taxon>Asteroideae</taxon>
        <taxon>Anthemideae</taxon>
        <taxon>Anthemidinae</taxon>
        <taxon>Tanacetum</taxon>
    </lineage>
</organism>
<protein>
    <submittedName>
        <fullName evidence="1">Uncharacterized protein</fullName>
    </submittedName>
</protein>
<keyword evidence="2" id="KW-1185">Reference proteome</keyword>
<name>A0ABQ5AA64_9ASTR</name>
<reference evidence="1" key="2">
    <citation type="submission" date="2022-01" db="EMBL/GenBank/DDBJ databases">
        <authorList>
            <person name="Yamashiro T."/>
            <person name="Shiraishi A."/>
            <person name="Satake H."/>
            <person name="Nakayama K."/>
        </authorList>
    </citation>
    <scope>NUCLEOTIDE SEQUENCE</scope>
</reference>
<comment type="caution">
    <text evidence="1">The sequence shown here is derived from an EMBL/GenBank/DDBJ whole genome shotgun (WGS) entry which is preliminary data.</text>
</comment>
<proteinExistence type="predicted"/>
<dbReference type="Proteomes" id="UP001151760">
    <property type="component" value="Unassembled WGS sequence"/>
</dbReference>
<dbReference type="EMBL" id="BQNB010012123">
    <property type="protein sequence ID" value="GJS99534.1"/>
    <property type="molecule type" value="Genomic_DNA"/>
</dbReference>
<evidence type="ECO:0000313" key="2">
    <source>
        <dbReference type="Proteomes" id="UP001151760"/>
    </source>
</evidence>
<reference evidence="1" key="1">
    <citation type="journal article" date="2022" name="Int. J. Mol. Sci.">
        <title>Draft Genome of Tanacetum Coccineum: Genomic Comparison of Closely Related Tanacetum-Family Plants.</title>
        <authorList>
            <person name="Yamashiro T."/>
            <person name="Shiraishi A."/>
            <person name="Nakayama K."/>
            <person name="Satake H."/>
        </authorList>
    </citation>
    <scope>NUCLEOTIDE SEQUENCE</scope>
</reference>
<sequence length="91" mass="10347">MRKRSAQKDLEVHQTVNAVVEIVIGAESSSFHGPFLQIRFLRILRILGHVDVDASEFMNDVLAQAFKGKGFLVSARKIFSSKFKENVSWLR</sequence>
<accession>A0ABQ5AA64</accession>